<reference evidence="1 2" key="1">
    <citation type="journal article" date="2019" name="BMC Genomics">
        <title>New insights from Opisthorchis felineus genome: update on genomics of the epidemiologically important liver flukes.</title>
        <authorList>
            <person name="Ershov N.I."/>
            <person name="Mordvinov V.A."/>
            <person name="Prokhortchouk E.B."/>
            <person name="Pakharukova M.Y."/>
            <person name="Gunbin K.V."/>
            <person name="Ustyantsev K."/>
            <person name="Genaev M.A."/>
            <person name="Blinov A.G."/>
            <person name="Mazur A."/>
            <person name="Boulygina E."/>
            <person name="Tsygankova S."/>
            <person name="Khrameeva E."/>
            <person name="Chekanov N."/>
            <person name="Fan G."/>
            <person name="Xiao A."/>
            <person name="Zhang H."/>
            <person name="Xu X."/>
            <person name="Yang H."/>
            <person name="Solovyev V."/>
            <person name="Lee S.M."/>
            <person name="Liu X."/>
            <person name="Afonnikov D.A."/>
            <person name="Skryabin K.G."/>
        </authorList>
    </citation>
    <scope>NUCLEOTIDE SEQUENCE [LARGE SCALE GENOMIC DNA]</scope>
    <source>
        <strain evidence="1">AK-0245</strain>
        <tissue evidence="1">Whole organism</tissue>
    </source>
</reference>
<dbReference type="EMBL" id="SJOL01007418">
    <property type="protein sequence ID" value="TGZ62666.1"/>
    <property type="molecule type" value="Genomic_DNA"/>
</dbReference>
<dbReference type="Proteomes" id="UP000308267">
    <property type="component" value="Unassembled WGS sequence"/>
</dbReference>
<sequence length="107" mass="12251">MLIGIPFKGINAPSYSVEQFSTQADLRPPFSMYYADSVEALEGKRMSTRRAICCITWMMTSGQSQVMMRENNEQNSWVSTTHLTRGPLTIDVLLARHFMRLREDDSV</sequence>
<keyword evidence="2" id="KW-1185">Reference proteome</keyword>
<proteinExistence type="predicted"/>
<gene>
    <name evidence="1" type="ORF">CRM22_007325</name>
</gene>
<dbReference type="AlphaFoldDB" id="A0A4S2LIM0"/>
<protein>
    <submittedName>
        <fullName evidence="1">Uncharacterized protein</fullName>
    </submittedName>
</protein>
<organism evidence="1 2">
    <name type="scientific">Opisthorchis felineus</name>
    <dbReference type="NCBI Taxonomy" id="147828"/>
    <lineage>
        <taxon>Eukaryota</taxon>
        <taxon>Metazoa</taxon>
        <taxon>Spiralia</taxon>
        <taxon>Lophotrochozoa</taxon>
        <taxon>Platyhelminthes</taxon>
        <taxon>Trematoda</taxon>
        <taxon>Digenea</taxon>
        <taxon>Opisthorchiida</taxon>
        <taxon>Opisthorchiata</taxon>
        <taxon>Opisthorchiidae</taxon>
        <taxon>Opisthorchis</taxon>
    </lineage>
</organism>
<evidence type="ECO:0000313" key="1">
    <source>
        <dbReference type="EMBL" id="TGZ62666.1"/>
    </source>
</evidence>
<comment type="caution">
    <text evidence="1">The sequence shown here is derived from an EMBL/GenBank/DDBJ whole genome shotgun (WGS) entry which is preliminary data.</text>
</comment>
<accession>A0A4S2LIM0</accession>
<evidence type="ECO:0000313" key="2">
    <source>
        <dbReference type="Proteomes" id="UP000308267"/>
    </source>
</evidence>
<name>A0A4S2LIM0_OPIFE</name>